<evidence type="ECO:0000313" key="2">
    <source>
        <dbReference type="Proteomes" id="UP001234202"/>
    </source>
</evidence>
<proteinExistence type="predicted"/>
<dbReference type="EMBL" id="JASBWV010000030">
    <property type="protein sequence ID" value="KAJ9118038.1"/>
    <property type="molecule type" value="Genomic_DNA"/>
</dbReference>
<protein>
    <submittedName>
        <fullName evidence="1">Uncharacterized protein</fullName>
    </submittedName>
</protein>
<organism evidence="1 2">
    <name type="scientific">Naganishia onofrii</name>
    <dbReference type="NCBI Taxonomy" id="1851511"/>
    <lineage>
        <taxon>Eukaryota</taxon>
        <taxon>Fungi</taxon>
        <taxon>Dikarya</taxon>
        <taxon>Basidiomycota</taxon>
        <taxon>Agaricomycotina</taxon>
        <taxon>Tremellomycetes</taxon>
        <taxon>Filobasidiales</taxon>
        <taxon>Filobasidiaceae</taxon>
        <taxon>Naganishia</taxon>
    </lineage>
</organism>
<reference evidence="1" key="1">
    <citation type="submission" date="2023-04" db="EMBL/GenBank/DDBJ databases">
        <title>Draft Genome sequencing of Naganishia species isolated from polar environments using Oxford Nanopore Technology.</title>
        <authorList>
            <person name="Leo P."/>
            <person name="Venkateswaran K."/>
        </authorList>
    </citation>
    <scope>NUCLEOTIDE SEQUENCE</scope>
    <source>
        <strain evidence="1">DBVPG 5303</strain>
    </source>
</reference>
<evidence type="ECO:0000313" key="1">
    <source>
        <dbReference type="EMBL" id="KAJ9118038.1"/>
    </source>
</evidence>
<dbReference type="Proteomes" id="UP001234202">
    <property type="component" value="Unassembled WGS sequence"/>
</dbReference>
<keyword evidence="2" id="KW-1185">Reference proteome</keyword>
<sequence>MAFVLHRDKNASDPFGFYKEYYDSLLEIASDSQGVLSDLRSIRDALRERSQDTAGIEAVVTGWIDAIDVPVHSCAIATHVRVATTGISAVCDEDLAALWGVQTTGAAIYGERWAGCADTKQETCTLLPSIKQAFKDAKRELAGWEARLCIDVPQSMQAFGSTNKGPGKLAECYWKAMRAWKASHPRLQDTQVHGSGQASIVSEAAETKSLPMNSAPLSAHQESLKDFVKGLAQSGMLAGLVGCQLSAEIKVLPADTREASSGGSRKISIVSEITSPGKALSEIRSILKRAAEHYRNNLWTLTLTAVDNTLDDGQSFAGPPETASSQN</sequence>
<name>A0ACC2X2W5_9TREE</name>
<accession>A0ACC2X2W5</accession>
<comment type="caution">
    <text evidence="1">The sequence shown here is derived from an EMBL/GenBank/DDBJ whole genome shotgun (WGS) entry which is preliminary data.</text>
</comment>
<gene>
    <name evidence="1" type="ORF">QFC24_006310</name>
</gene>